<feature type="region of interest" description="Disordered" evidence="1">
    <location>
        <begin position="499"/>
        <end position="575"/>
    </location>
</feature>
<feature type="region of interest" description="Disordered" evidence="1">
    <location>
        <begin position="1942"/>
        <end position="2003"/>
    </location>
</feature>
<dbReference type="OrthoDB" id="3169036at2759"/>
<feature type="compositionally biased region" description="Basic and acidic residues" evidence="1">
    <location>
        <begin position="97"/>
        <end position="106"/>
    </location>
</feature>
<dbReference type="PROSITE" id="PS51151">
    <property type="entry name" value="NAC_AB"/>
    <property type="match status" value="1"/>
</dbReference>
<feature type="compositionally biased region" description="Gly residues" evidence="1">
    <location>
        <begin position="199"/>
        <end position="208"/>
    </location>
</feature>
<dbReference type="Gene3D" id="1.10.8.10">
    <property type="entry name" value="DNA helicase RuvA subunit, C-terminal domain"/>
    <property type="match status" value="1"/>
</dbReference>
<proteinExistence type="predicted"/>
<feature type="compositionally biased region" description="Polar residues" evidence="1">
    <location>
        <begin position="1405"/>
        <end position="1416"/>
    </location>
</feature>
<feature type="region of interest" description="Disordered" evidence="1">
    <location>
        <begin position="184"/>
        <end position="214"/>
    </location>
</feature>
<dbReference type="InterPro" id="IPR044034">
    <property type="entry name" value="NAC-like_UBA"/>
</dbReference>
<feature type="compositionally biased region" description="Basic and acidic residues" evidence="1">
    <location>
        <begin position="1836"/>
        <end position="1845"/>
    </location>
</feature>
<feature type="compositionally biased region" description="Low complexity" evidence="1">
    <location>
        <begin position="143"/>
        <end position="168"/>
    </location>
</feature>
<feature type="region of interest" description="Disordered" evidence="1">
    <location>
        <begin position="1206"/>
        <end position="1231"/>
    </location>
</feature>
<evidence type="ECO:0000256" key="1">
    <source>
        <dbReference type="SAM" id="MobiDB-lite"/>
    </source>
</evidence>
<feature type="compositionally biased region" description="Basic and acidic residues" evidence="1">
    <location>
        <begin position="502"/>
        <end position="512"/>
    </location>
</feature>
<feature type="compositionally biased region" description="Basic and acidic residues" evidence="1">
    <location>
        <begin position="816"/>
        <end position="825"/>
    </location>
</feature>
<accession>A0A9Q1E2L2</accession>
<dbReference type="Proteomes" id="UP001152803">
    <property type="component" value="Unassembled WGS sequence"/>
</dbReference>
<feature type="compositionally biased region" description="Polar residues" evidence="1">
    <location>
        <begin position="1351"/>
        <end position="1363"/>
    </location>
</feature>
<feature type="domain" description="NAC-A/B" evidence="2">
    <location>
        <begin position="1992"/>
        <end position="2057"/>
    </location>
</feature>
<dbReference type="InterPro" id="IPR038187">
    <property type="entry name" value="NAC_A/B_dom_sf"/>
</dbReference>
<evidence type="ECO:0000313" key="3">
    <source>
        <dbReference type="EMBL" id="KAJ8288428.1"/>
    </source>
</evidence>
<dbReference type="Pfam" id="PF19026">
    <property type="entry name" value="UBA_HYPK"/>
    <property type="match status" value="1"/>
</dbReference>
<dbReference type="PANTHER" id="PTHR21713">
    <property type="entry name" value="NASCENT POLYPEPTIDE ASSOCIATED COMPLEX ALPHA SUBUNIT-RELATED"/>
    <property type="match status" value="1"/>
</dbReference>
<feature type="region of interest" description="Disordered" evidence="1">
    <location>
        <begin position="723"/>
        <end position="901"/>
    </location>
</feature>
<name>A0A9Q1E2L2_CONCO</name>
<comment type="caution">
    <text evidence="3">The sequence shown here is derived from an EMBL/GenBank/DDBJ whole genome shotgun (WGS) entry which is preliminary data.</text>
</comment>
<evidence type="ECO:0000313" key="4">
    <source>
        <dbReference type="Proteomes" id="UP001152803"/>
    </source>
</evidence>
<feature type="compositionally biased region" description="Basic and acidic residues" evidence="1">
    <location>
        <begin position="1778"/>
        <end position="1789"/>
    </location>
</feature>
<feature type="region of interest" description="Disordered" evidence="1">
    <location>
        <begin position="1767"/>
        <end position="1927"/>
    </location>
</feature>
<feature type="region of interest" description="Disordered" evidence="1">
    <location>
        <begin position="1320"/>
        <end position="1432"/>
    </location>
</feature>
<sequence length="2139" mass="228946">MDRATSFPVFVSVCSAVSGSLLRLIAAGARGGRRDALTTSRRHQSQGGGGGPGEHRVTGEDSAAHSQTPSADGSAAPRREKSARWHAHPALGAQTRTDTHCARRQEPGAMPGEAAHRSVPSPALPEAGQENTGIPGPDMTRQASSSSASTPSDCASTPSPSTPSKLSPECTALFGPRLPMAKHYASARPQPEGASSDGGSDGRLGGSGRLTNKFARGSYKHGSIKMERIKVLTGTEVESDYKEPETMDTRVVMGQEALLRNMETQRGTLLQKKTGQEAHSLESKTVLPSTALGEGKMGCSEKAELDTGQKSPSVIHDECLTTKTEPEKDSAQLLTHPVLEPKAMLDVELTESCSSMGGEGGEELSQGEVPSLSFSEPSCMVDPQRVGVPSSLDPDLYYTAPSTPIKMAYCSHLKHQWYPSSSPGPGSPTDESSDLPESEGMCSPPTSPSGSYITAEGGSWTSSYTSSTSPSCSPNLIAEAELQEAPACYVESLSEIGDELGEDRGGAEKDTCIYKADGPGLSEKDVTFTEGMDAPKRGTCRPHWVTEETSPQRSSSGRSTSSQEGGVESEGSLEPLEEQDAVELGEYVDPEQDVELDLNACVSEHFATLDAPLSPEEVISPDLVTSYPFVHRLAAAVDTGSLTPATCSSEVSDTDNNSLYGEMASSALLFPSREDSQGGDMMIPASMLPLHASLIFQADSMEITLFPTEDEPSNDVDAYAAGEEEGDVDEDEDEEEVEDEEEEAEGVVEEEGKVLEDLNEEGKVLEDLNEEDTSASFLNSLSETSINEGVDESFAFQDDTEESIDSASYNGEEDERLYSTERHAELAQQFPGPDDPAESTIPQQQDSFNSGSGSESEMEISSESSDVNHGPNKSSTTGCASSTDVSPPTHPAAHKRKVKTSLVAEEVQMPQQAELEDTEAKASMAKETADAHFIPPSQAGALQLTIQASENDHPFIGELIKSSEDKVGKLSTCLSGAAIATGGEHPDLVAELADQKNGNSVDYADPSLNLDETATNDLNKGVPLLSHPKDDCCNPSNIPISTSHEASSDVLDNLAVTIKDVTTLGSPLNQDNLAEDQPCTDDINLCPLNPPCSAYSVLAVSPKKENSDTNASGAEPSSRGWESGVPLASGECHGYDAESLLLCEIAGPLGTEATAICPNIGSGGDTLTDQDDNISCDNLRLESSETEGGMLKSNLSNWKSIEEISEAGGGEDGSLHFPEDEDNNLRDQEDDPTRQLEEAEAICEEAHIDPESSSLLLSSTAPPKCLQFNILSEDDNKDTKNRSQLMEQDCANIPEESVSNVSIVEELHHDVAAVSSEGLHTEGATQEITKPQPVSPAGIKTDNSGLPGIKTQMQKTHNSNSTADAKEKRSPTVDKSLSKNGIGEESKASAIEPKDTISLLGGSFGTFNPRKNSNISRPERPLVNSPSPRKDSVVKCKDHEVVLEAAVLTSIESHTGVKTENQTENSKGTLALETCPNEPKTIVTVKGQECTKTKGNFHMSREGNTGDNELRIPLKETVMESLTLAENDHKQEHVMEEESTLHKTDGEGKGKDGKLICQSEQDTSEDSVDKKTKQPGAFASHLPITANENLIKKDFVSENSKENASSSKSICEVIALEKSHISVNEVVSEDQHLVATQRREGVRTSPSVASEESVGQTNHNLINTASPVVSDQSANKLNQDKPAIQTQSPSAACEVEDKQTVLVKEEVLDSSTLQRGHLAGSTRDINANHVDSNLMSTAEQHQSVPLGVSKSKASEELSLPIQESLAEVINPEQSPPELHTKSDPMHRCTDTPTPLNSHSLSQPLQETVPMPDQPPSAPVQDSQHPADRQPSSLKQHSQEKLRGGTEEEAETSSTESPRGPQPRSSEVSGHKGCRQRGSLHTESSSSSERELPSSPDQVFSPTPHTSVCVEPHPPERQEPLSQCPISYSHNTTAEVDLSFKNKVGSCNESDSDGSVPELEEPESPLLRATDTQSQLSHSAPPGDESMNKAKQSRSEKKARKAMSKLGLRQIQGVTRITIRKSKNILFVITRPDVFKSPASDIYIVFGEAKIEDLSQQVHKAAAEKFKVPLEPSPLIPESTPSLSIKEESEEEEEEVDEAGLELRDIELVMAQANVSRGKAVRALRHNKNDIVNAIMELTM</sequence>
<protein>
    <recommendedName>
        <fullName evidence="2">NAC-A/B domain-containing protein</fullName>
    </recommendedName>
</protein>
<organism evidence="3 4">
    <name type="scientific">Conger conger</name>
    <name type="common">Conger eel</name>
    <name type="synonym">Muraena conger</name>
    <dbReference type="NCBI Taxonomy" id="82655"/>
    <lineage>
        <taxon>Eukaryota</taxon>
        <taxon>Metazoa</taxon>
        <taxon>Chordata</taxon>
        <taxon>Craniata</taxon>
        <taxon>Vertebrata</taxon>
        <taxon>Euteleostomi</taxon>
        <taxon>Actinopterygii</taxon>
        <taxon>Neopterygii</taxon>
        <taxon>Teleostei</taxon>
        <taxon>Anguilliformes</taxon>
        <taxon>Congridae</taxon>
        <taxon>Conger</taxon>
    </lineage>
</organism>
<dbReference type="Pfam" id="PF01849">
    <property type="entry name" value="NAC"/>
    <property type="match status" value="1"/>
</dbReference>
<feature type="compositionally biased region" description="Polar residues" evidence="1">
    <location>
        <begin position="1644"/>
        <end position="1659"/>
    </location>
</feature>
<feature type="region of interest" description="Disordered" evidence="1">
    <location>
        <begin position="352"/>
        <end position="380"/>
    </location>
</feature>
<feature type="compositionally biased region" description="Basic and acidic residues" evidence="1">
    <location>
        <begin position="1531"/>
        <end position="1554"/>
    </location>
</feature>
<reference evidence="3" key="1">
    <citation type="journal article" date="2023" name="Science">
        <title>Genome structures resolve the early diversification of teleost fishes.</title>
        <authorList>
            <person name="Parey E."/>
            <person name="Louis A."/>
            <person name="Montfort J."/>
            <person name="Bouchez O."/>
            <person name="Roques C."/>
            <person name="Iampietro C."/>
            <person name="Lluch J."/>
            <person name="Castinel A."/>
            <person name="Donnadieu C."/>
            <person name="Desvignes T."/>
            <person name="Floi Bucao C."/>
            <person name="Jouanno E."/>
            <person name="Wen M."/>
            <person name="Mejri S."/>
            <person name="Dirks R."/>
            <person name="Jansen H."/>
            <person name="Henkel C."/>
            <person name="Chen W.J."/>
            <person name="Zahm M."/>
            <person name="Cabau C."/>
            <person name="Klopp C."/>
            <person name="Thompson A.W."/>
            <person name="Robinson-Rechavi M."/>
            <person name="Braasch I."/>
            <person name="Lecointre G."/>
            <person name="Bobe J."/>
            <person name="Postlethwait J.H."/>
            <person name="Berthelot C."/>
            <person name="Roest Crollius H."/>
            <person name="Guiguen Y."/>
        </authorList>
    </citation>
    <scope>NUCLEOTIDE SEQUENCE</scope>
    <source>
        <strain evidence="3">Concon-B</strain>
    </source>
</reference>
<gene>
    <name evidence="3" type="ORF">COCON_G00010870</name>
</gene>
<feature type="region of interest" description="Disordered" evidence="1">
    <location>
        <begin position="1637"/>
        <end position="1659"/>
    </location>
</feature>
<feature type="compositionally biased region" description="Low complexity" evidence="1">
    <location>
        <begin position="419"/>
        <end position="428"/>
    </location>
</feature>
<feature type="compositionally biased region" description="Polar residues" evidence="1">
    <location>
        <begin position="1819"/>
        <end position="1835"/>
    </location>
</feature>
<feature type="compositionally biased region" description="Basic and acidic residues" evidence="1">
    <location>
        <begin position="1382"/>
        <end position="1395"/>
    </location>
</feature>
<feature type="region of interest" description="Disordered" evidence="1">
    <location>
        <begin position="419"/>
        <end position="477"/>
    </location>
</feature>
<feature type="compositionally biased region" description="Polar residues" evidence="1">
    <location>
        <begin position="1790"/>
        <end position="1805"/>
    </location>
</feature>
<feature type="compositionally biased region" description="Polar residues" evidence="1">
    <location>
        <begin position="840"/>
        <end position="849"/>
    </location>
</feature>
<feature type="compositionally biased region" description="Polar residues" evidence="1">
    <location>
        <begin position="774"/>
        <end position="787"/>
    </location>
</feature>
<feature type="region of interest" description="Disordered" evidence="1">
    <location>
        <begin position="31"/>
        <end position="172"/>
    </location>
</feature>
<feature type="compositionally biased region" description="Polar residues" evidence="1">
    <location>
        <begin position="871"/>
        <end position="886"/>
    </location>
</feature>
<feature type="compositionally biased region" description="Low complexity" evidence="1">
    <location>
        <begin position="850"/>
        <end position="865"/>
    </location>
</feature>
<dbReference type="InterPro" id="IPR016641">
    <property type="entry name" value="EGD2/NACA0like"/>
</dbReference>
<feature type="compositionally biased region" description="Basic and acidic residues" evidence="1">
    <location>
        <begin position="750"/>
        <end position="766"/>
    </location>
</feature>
<feature type="compositionally biased region" description="Basic and acidic residues" evidence="1">
    <location>
        <begin position="53"/>
        <end position="63"/>
    </location>
</feature>
<dbReference type="InterPro" id="IPR002715">
    <property type="entry name" value="Nas_poly-pep-assoc_cplx_dom"/>
</dbReference>
<dbReference type="Gene3D" id="2.20.70.30">
    <property type="entry name" value="Nascent polypeptide-associated complex domain"/>
    <property type="match status" value="1"/>
</dbReference>
<feature type="compositionally biased region" description="Low complexity" evidence="1">
    <location>
        <begin position="459"/>
        <end position="473"/>
    </location>
</feature>
<dbReference type="SMART" id="SM01407">
    <property type="entry name" value="NAC"/>
    <property type="match status" value="1"/>
</dbReference>
<feature type="compositionally biased region" description="Low complexity" evidence="1">
    <location>
        <begin position="548"/>
        <end position="574"/>
    </location>
</feature>
<feature type="compositionally biased region" description="Basic and acidic residues" evidence="1">
    <location>
        <begin position="1213"/>
        <end position="1231"/>
    </location>
</feature>
<feature type="compositionally biased region" description="Acidic residues" evidence="1">
    <location>
        <begin position="723"/>
        <end position="749"/>
    </location>
</feature>
<dbReference type="InterPro" id="IPR041907">
    <property type="entry name" value="NACAD_UBA"/>
</dbReference>
<dbReference type="FunFam" id="2.20.70.30:FF:000002">
    <property type="entry name" value="Nascent polypeptide-associated complex (NAC), alpha subunit"/>
    <property type="match status" value="1"/>
</dbReference>
<dbReference type="EMBL" id="JAFJMO010000001">
    <property type="protein sequence ID" value="KAJ8288428.1"/>
    <property type="molecule type" value="Genomic_DNA"/>
</dbReference>
<evidence type="ECO:0000259" key="2">
    <source>
        <dbReference type="PROSITE" id="PS51151"/>
    </source>
</evidence>
<dbReference type="GO" id="GO:0005854">
    <property type="term" value="C:nascent polypeptide-associated complex"/>
    <property type="evidence" value="ECO:0007669"/>
    <property type="project" value="InterPro"/>
</dbReference>
<dbReference type="CDD" id="cd22054">
    <property type="entry name" value="NAC_NACA"/>
    <property type="match status" value="1"/>
</dbReference>
<dbReference type="CDD" id="cd14416">
    <property type="entry name" value="UBA_NACAD"/>
    <property type="match status" value="1"/>
</dbReference>
<dbReference type="FunFam" id="1.10.8.10:FF:000006">
    <property type="entry name" value="Putative nascent polypeptide-associated complex subunit alpha"/>
    <property type="match status" value="1"/>
</dbReference>
<feature type="region of interest" description="Disordered" evidence="1">
    <location>
        <begin position="1531"/>
        <end position="1581"/>
    </location>
</feature>
<keyword evidence="4" id="KW-1185">Reference proteome</keyword>
<feature type="compositionally biased region" description="Polar residues" evidence="1">
    <location>
        <begin position="1895"/>
        <end position="1905"/>
    </location>
</feature>
<feature type="region of interest" description="Disordered" evidence="1">
    <location>
        <begin position="1103"/>
        <end position="1123"/>
    </location>
</feature>